<dbReference type="GO" id="GO:0016020">
    <property type="term" value="C:membrane"/>
    <property type="evidence" value="ECO:0007669"/>
    <property type="project" value="TreeGrafter"/>
</dbReference>
<keyword evidence="3" id="KW-1185">Reference proteome</keyword>
<dbReference type="STRING" id="299467.A0A443QN65"/>
<dbReference type="GO" id="GO:0008270">
    <property type="term" value="F:zinc ion binding"/>
    <property type="evidence" value="ECO:0007669"/>
    <property type="project" value="InterPro"/>
</dbReference>
<dbReference type="OrthoDB" id="510539at2759"/>
<dbReference type="AlphaFoldDB" id="A0A443QN65"/>
<dbReference type="InterPro" id="IPR027268">
    <property type="entry name" value="Peptidase_M4/M1_CTD_sf"/>
</dbReference>
<dbReference type="EMBL" id="NCKV01053683">
    <property type="protein sequence ID" value="RWS04451.1"/>
    <property type="molecule type" value="Genomic_DNA"/>
</dbReference>
<sequence length="143" mass="16518">LAVDAFHNSHSIKIAKFNQFQSDIVFDGIIYNKGSTVVKMIKHLIGEENFRKALHNYLQKHQYSNAVTEDLLNAFDVLSDNKVSNVMREWLFTKGYPMIQVESKGECVGLKQKKFSIDGINNEEEKQMTWKIPIIYKSVIYGE</sequence>
<organism evidence="2 3">
    <name type="scientific">Leptotrombidium deliense</name>
    <dbReference type="NCBI Taxonomy" id="299467"/>
    <lineage>
        <taxon>Eukaryota</taxon>
        <taxon>Metazoa</taxon>
        <taxon>Ecdysozoa</taxon>
        <taxon>Arthropoda</taxon>
        <taxon>Chelicerata</taxon>
        <taxon>Arachnida</taxon>
        <taxon>Acari</taxon>
        <taxon>Acariformes</taxon>
        <taxon>Trombidiformes</taxon>
        <taxon>Prostigmata</taxon>
        <taxon>Anystina</taxon>
        <taxon>Parasitengona</taxon>
        <taxon>Trombiculoidea</taxon>
        <taxon>Trombiculidae</taxon>
        <taxon>Leptotrombidium</taxon>
    </lineage>
</organism>
<accession>A0A443QN65</accession>
<dbReference type="GO" id="GO:0042277">
    <property type="term" value="F:peptide binding"/>
    <property type="evidence" value="ECO:0007669"/>
    <property type="project" value="TreeGrafter"/>
</dbReference>
<name>A0A443QN65_9ACAR</name>
<dbReference type="VEuPathDB" id="VectorBase:LDEU014258"/>
<feature type="non-terminal residue" evidence="2">
    <location>
        <position position="143"/>
    </location>
</feature>
<feature type="domain" description="Peptidase M1 membrane alanine aminopeptidase" evidence="1">
    <location>
        <begin position="2"/>
        <end position="90"/>
    </location>
</feature>
<evidence type="ECO:0000313" key="3">
    <source>
        <dbReference type="Proteomes" id="UP000288716"/>
    </source>
</evidence>
<protein>
    <recommendedName>
        <fullName evidence="1">Peptidase M1 membrane alanine aminopeptidase domain-containing protein</fullName>
    </recommendedName>
</protein>
<dbReference type="GO" id="GO:0005615">
    <property type="term" value="C:extracellular space"/>
    <property type="evidence" value="ECO:0007669"/>
    <property type="project" value="TreeGrafter"/>
</dbReference>
<comment type="caution">
    <text evidence="2">The sequence shown here is derived from an EMBL/GenBank/DDBJ whole genome shotgun (WGS) entry which is preliminary data.</text>
</comment>
<dbReference type="Gene3D" id="1.10.390.10">
    <property type="entry name" value="Neutral Protease Domain 2"/>
    <property type="match status" value="1"/>
</dbReference>
<gene>
    <name evidence="2" type="ORF">B4U80_14752</name>
</gene>
<feature type="non-terminal residue" evidence="2">
    <location>
        <position position="1"/>
    </location>
</feature>
<dbReference type="Gene3D" id="2.60.40.1910">
    <property type="match status" value="1"/>
</dbReference>
<evidence type="ECO:0000259" key="1">
    <source>
        <dbReference type="Pfam" id="PF01433"/>
    </source>
</evidence>
<proteinExistence type="predicted"/>
<dbReference type="GO" id="GO:0070006">
    <property type="term" value="F:metalloaminopeptidase activity"/>
    <property type="evidence" value="ECO:0007669"/>
    <property type="project" value="TreeGrafter"/>
</dbReference>
<dbReference type="PANTHER" id="PTHR11533:SF174">
    <property type="entry name" value="PUROMYCIN-SENSITIVE AMINOPEPTIDASE-RELATED"/>
    <property type="match status" value="1"/>
</dbReference>
<dbReference type="PANTHER" id="PTHR11533">
    <property type="entry name" value="PROTEASE M1 ZINC METALLOPROTEASE"/>
    <property type="match status" value="1"/>
</dbReference>
<dbReference type="GO" id="GO:0043171">
    <property type="term" value="P:peptide catabolic process"/>
    <property type="evidence" value="ECO:0007669"/>
    <property type="project" value="TreeGrafter"/>
</dbReference>
<dbReference type="InterPro" id="IPR014782">
    <property type="entry name" value="Peptidase_M1_dom"/>
</dbReference>
<reference evidence="2 3" key="1">
    <citation type="journal article" date="2018" name="Gigascience">
        <title>Genomes of trombidid mites reveal novel predicted allergens and laterally-transferred genes associated with secondary metabolism.</title>
        <authorList>
            <person name="Dong X."/>
            <person name="Chaisiri K."/>
            <person name="Xia D."/>
            <person name="Armstrong S.D."/>
            <person name="Fang Y."/>
            <person name="Donnelly M.J."/>
            <person name="Kadowaki T."/>
            <person name="McGarry J.W."/>
            <person name="Darby A.C."/>
            <person name="Makepeace B.L."/>
        </authorList>
    </citation>
    <scope>NUCLEOTIDE SEQUENCE [LARGE SCALE GENOMIC DNA]</scope>
    <source>
        <strain evidence="2">UoL-UT</strain>
    </source>
</reference>
<dbReference type="Proteomes" id="UP000288716">
    <property type="component" value="Unassembled WGS sequence"/>
</dbReference>
<evidence type="ECO:0000313" key="2">
    <source>
        <dbReference type="EMBL" id="RWS04451.1"/>
    </source>
</evidence>
<dbReference type="Pfam" id="PF01433">
    <property type="entry name" value="Peptidase_M1"/>
    <property type="match status" value="1"/>
</dbReference>
<dbReference type="GO" id="GO:0005737">
    <property type="term" value="C:cytoplasm"/>
    <property type="evidence" value="ECO:0007669"/>
    <property type="project" value="TreeGrafter"/>
</dbReference>
<dbReference type="SUPFAM" id="SSF55486">
    <property type="entry name" value="Metalloproteases ('zincins'), catalytic domain"/>
    <property type="match status" value="1"/>
</dbReference>
<dbReference type="InterPro" id="IPR050344">
    <property type="entry name" value="Peptidase_M1_aminopeptidases"/>
</dbReference>